<keyword evidence="2" id="KW-1185">Reference proteome</keyword>
<dbReference type="EMBL" id="CP024608">
    <property type="protein sequence ID" value="ATQ73340.1"/>
    <property type="molecule type" value="Genomic_DNA"/>
</dbReference>
<accession>A0A2D2DEC8</accession>
<evidence type="ECO:0008006" key="3">
    <source>
        <dbReference type="Google" id="ProtNLM"/>
    </source>
</evidence>
<name>A0A2D2DEC8_9BURK</name>
<sequence>MTPYANLSGDSGVQAYRIGARQIAVRFAGGAVYVYTHASAGREHVEQMKLLAQAGRGLATYISQHAHDAYASKQP</sequence>
<dbReference type="KEGG" id="mass:CR152_01575"/>
<evidence type="ECO:0000313" key="2">
    <source>
        <dbReference type="Proteomes" id="UP000229897"/>
    </source>
</evidence>
<reference evidence="1" key="1">
    <citation type="submission" date="2017-10" db="EMBL/GenBank/DDBJ databases">
        <title>Massilia psychrophilum sp. nov., a novel purple-pigmented bacterium isolated from Tianshan glacier, Xinjiang Municipality, China.</title>
        <authorList>
            <person name="Wang H."/>
        </authorList>
    </citation>
    <scope>NUCLEOTIDE SEQUENCE [LARGE SCALE GENOMIC DNA]</scope>
    <source>
        <strain evidence="1">B2</strain>
    </source>
</reference>
<organism evidence="1 2">
    <name type="scientific">Massilia violaceinigra</name>
    <dbReference type="NCBI Taxonomy" id="2045208"/>
    <lineage>
        <taxon>Bacteria</taxon>
        <taxon>Pseudomonadati</taxon>
        <taxon>Pseudomonadota</taxon>
        <taxon>Betaproteobacteria</taxon>
        <taxon>Burkholderiales</taxon>
        <taxon>Oxalobacteraceae</taxon>
        <taxon>Telluria group</taxon>
        <taxon>Massilia</taxon>
    </lineage>
</organism>
<dbReference type="Proteomes" id="UP000229897">
    <property type="component" value="Chromosome"/>
</dbReference>
<dbReference type="RefSeq" id="WP_099873179.1">
    <property type="nucleotide sequence ID" value="NZ_CP024608.1"/>
</dbReference>
<gene>
    <name evidence="1" type="ORF">CR152_01575</name>
</gene>
<evidence type="ECO:0000313" key="1">
    <source>
        <dbReference type="EMBL" id="ATQ73340.1"/>
    </source>
</evidence>
<proteinExistence type="predicted"/>
<dbReference type="OrthoDB" id="7775479at2"/>
<protein>
    <recommendedName>
        <fullName evidence="3">KTSC domain-containing protein</fullName>
    </recommendedName>
</protein>
<dbReference type="AlphaFoldDB" id="A0A2D2DEC8"/>